<reference evidence="2 3" key="1">
    <citation type="journal article" date="2024" name="IMA Fungus">
        <title>IMA Genome - F19 : A genome assembly and annotation guide to empower mycologists, including annotated draft genome sequences of Ceratocystis pirilliformis, Diaporthe australafricana, Fusarium ophioides, Paecilomyces lecythidis, and Sporothrix stenoceras.</title>
        <authorList>
            <person name="Aylward J."/>
            <person name="Wilson A.M."/>
            <person name="Visagie C.M."/>
            <person name="Spraker J."/>
            <person name="Barnes I."/>
            <person name="Buitendag C."/>
            <person name="Ceriani C."/>
            <person name="Del Mar Angel L."/>
            <person name="du Plessis D."/>
            <person name="Fuchs T."/>
            <person name="Gasser K."/>
            <person name="Kramer D."/>
            <person name="Li W."/>
            <person name="Munsamy K."/>
            <person name="Piso A."/>
            <person name="Price J.L."/>
            <person name="Sonnekus B."/>
            <person name="Thomas C."/>
            <person name="van der Nest A."/>
            <person name="van Dijk A."/>
            <person name="van Heerden A."/>
            <person name="van Vuuren N."/>
            <person name="Yilmaz N."/>
            <person name="Duong T.A."/>
            <person name="van der Merwe N.A."/>
            <person name="Wingfield M.J."/>
            <person name="Wingfield B.D."/>
        </authorList>
    </citation>
    <scope>NUCLEOTIDE SEQUENCE [LARGE SCALE GENOMIC DNA]</scope>
    <source>
        <strain evidence="2 3">CMW 18300</strain>
    </source>
</reference>
<sequence>MDVELMHHYTSTAYKTIATAPHVQEALQKNLPKEGLRYPFLMHQILAFAGFHLAYTQPQQRHIYLKQASQHQNFTIHGMRKTLLGSISSENCHATYATSILISLGAFAIYPCYEKFNTFFSPVDSLAEIFTLITGMGLILSTSDEELRTGPLRRLFRKKDDAGGTSSDAPDHPCPLLSGRLPLLEAQLDELFSAEQQQQPGGSSSEAAAGDCLKRAVAALETCLNRVATQNSGLGHAALRAAFLWPLLLPAEYPEWIRCRQPAALVVLAHYALVLHSAEADCWYLQGWGKAIVEAVADALADTPWLGLARWPISIIRGG</sequence>
<dbReference type="EMBL" id="JAWRVE010000005">
    <property type="protein sequence ID" value="KAL1881943.1"/>
    <property type="molecule type" value="Genomic_DNA"/>
</dbReference>
<proteinExistence type="predicted"/>
<keyword evidence="3" id="KW-1185">Reference proteome</keyword>
<protein>
    <submittedName>
        <fullName evidence="2">Uncharacterized protein</fullName>
    </submittedName>
</protein>
<dbReference type="PANTHER" id="PTHR47784">
    <property type="entry name" value="STEROL UPTAKE CONTROL PROTEIN 2"/>
    <property type="match status" value="1"/>
</dbReference>
<dbReference type="InterPro" id="IPR021858">
    <property type="entry name" value="Fun_TF"/>
</dbReference>
<organism evidence="2 3">
    <name type="scientific">Diaporthe australafricana</name>
    <dbReference type="NCBI Taxonomy" id="127596"/>
    <lineage>
        <taxon>Eukaryota</taxon>
        <taxon>Fungi</taxon>
        <taxon>Dikarya</taxon>
        <taxon>Ascomycota</taxon>
        <taxon>Pezizomycotina</taxon>
        <taxon>Sordariomycetes</taxon>
        <taxon>Sordariomycetidae</taxon>
        <taxon>Diaporthales</taxon>
        <taxon>Diaporthaceae</taxon>
        <taxon>Diaporthe</taxon>
    </lineage>
</organism>
<keyword evidence="1" id="KW-0539">Nucleus</keyword>
<dbReference type="InterPro" id="IPR053157">
    <property type="entry name" value="Sterol_Uptake_Regulator"/>
</dbReference>
<dbReference type="PANTHER" id="PTHR47784:SF5">
    <property type="entry name" value="STEROL UPTAKE CONTROL PROTEIN 2"/>
    <property type="match status" value="1"/>
</dbReference>
<dbReference type="Pfam" id="PF11951">
    <property type="entry name" value="Fungal_trans_2"/>
    <property type="match status" value="1"/>
</dbReference>
<accession>A0ABR3Y1L3</accession>
<name>A0ABR3Y1L3_9PEZI</name>
<evidence type="ECO:0000256" key="1">
    <source>
        <dbReference type="ARBA" id="ARBA00023242"/>
    </source>
</evidence>
<evidence type="ECO:0000313" key="2">
    <source>
        <dbReference type="EMBL" id="KAL1881943.1"/>
    </source>
</evidence>
<comment type="caution">
    <text evidence="2">The sequence shown here is derived from an EMBL/GenBank/DDBJ whole genome shotgun (WGS) entry which is preliminary data.</text>
</comment>
<dbReference type="Proteomes" id="UP001583177">
    <property type="component" value="Unassembled WGS sequence"/>
</dbReference>
<gene>
    <name evidence="2" type="ORF">Daus18300_000997</name>
</gene>
<evidence type="ECO:0000313" key="3">
    <source>
        <dbReference type="Proteomes" id="UP001583177"/>
    </source>
</evidence>